<reference evidence="3" key="1">
    <citation type="submission" date="2017-01" db="EMBL/GenBank/DDBJ databases">
        <authorList>
            <person name="Varghese N."/>
            <person name="Submissions S."/>
        </authorList>
    </citation>
    <scope>NUCLEOTIDE SEQUENCE [LARGE SCALE GENOMIC DNA]</scope>
    <source>
        <strain evidence="3">DSM 23145</strain>
    </source>
</reference>
<sequence>MKSKILNLLLVFIFLFSCKQKQAGAKNDEILTPNNSNKNLKIEYGEKFFHYDAVDYYSIYISENDATKLLDKQNSKIEEEKYNIILNDEFPKTINEINFIKDLSSLGFKKSSIKPKKFTDLNQIFVEKSEQDGIVFACIPVFRDLLVFKKNNKITGFAKICFECNQSHIIGSKSDTKNFGQGQDYEKLGKILERK</sequence>
<organism evidence="2 3">
    <name type="scientific">Kaistella chaponensis</name>
    <dbReference type="NCBI Taxonomy" id="713588"/>
    <lineage>
        <taxon>Bacteria</taxon>
        <taxon>Pseudomonadati</taxon>
        <taxon>Bacteroidota</taxon>
        <taxon>Flavobacteriia</taxon>
        <taxon>Flavobacteriales</taxon>
        <taxon>Weeksellaceae</taxon>
        <taxon>Chryseobacterium group</taxon>
        <taxon>Kaistella</taxon>
    </lineage>
</organism>
<dbReference type="EMBL" id="FTOI01000001">
    <property type="protein sequence ID" value="SIS44381.1"/>
    <property type="molecule type" value="Genomic_DNA"/>
</dbReference>
<dbReference type="RefSeq" id="WP_076384287.1">
    <property type="nucleotide sequence ID" value="NZ_FTOI01000001.1"/>
</dbReference>
<evidence type="ECO:0000256" key="1">
    <source>
        <dbReference type="SAM" id="SignalP"/>
    </source>
</evidence>
<evidence type="ECO:0008006" key="4">
    <source>
        <dbReference type="Google" id="ProtNLM"/>
    </source>
</evidence>
<accession>A0A1N7J580</accession>
<dbReference type="AlphaFoldDB" id="A0A1N7J580"/>
<name>A0A1N7J580_9FLAO</name>
<feature type="signal peptide" evidence="1">
    <location>
        <begin position="1"/>
        <end position="23"/>
    </location>
</feature>
<evidence type="ECO:0000313" key="3">
    <source>
        <dbReference type="Proteomes" id="UP000185839"/>
    </source>
</evidence>
<dbReference type="Proteomes" id="UP000185839">
    <property type="component" value="Unassembled WGS sequence"/>
</dbReference>
<dbReference type="OrthoDB" id="714297at2"/>
<evidence type="ECO:0000313" key="2">
    <source>
        <dbReference type="EMBL" id="SIS44381.1"/>
    </source>
</evidence>
<proteinExistence type="predicted"/>
<gene>
    <name evidence="2" type="ORF">SAMN05421789_101103</name>
</gene>
<feature type="chain" id="PRO_5012026349" description="Lipoprotein" evidence="1">
    <location>
        <begin position="24"/>
        <end position="195"/>
    </location>
</feature>
<keyword evidence="3" id="KW-1185">Reference proteome</keyword>
<protein>
    <recommendedName>
        <fullName evidence="4">Lipoprotein</fullName>
    </recommendedName>
</protein>
<keyword evidence="1" id="KW-0732">Signal</keyword>
<dbReference type="PROSITE" id="PS51257">
    <property type="entry name" value="PROKAR_LIPOPROTEIN"/>
    <property type="match status" value="1"/>
</dbReference>